<dbReference type="EMBL" id="BLAL01000215">
    <property type="protein sequence ID" value="GES92473.1"/>
    <property type="molecule type" value="Genomic_DNA"/>
</dbReference>
<reference evidence="1 3" key="1">
    <citation type="submission" date="2017-11" db="EMBL/GenBank/DDBJ databases">
        <title>The genome of Rhizophagus clarus HR1 reveals common genetic basis of auxotrophy among arbuscular mycorrhizal fungi.</title>
        <authorList>
            <person name="Kobayashi Y."/>
        </authorList>
    </citation>
    <scope>NUCLEOTIDE SEQUENCE [LARGE SCALE GENOMIC DNA]</scope>
    <source>
        <strain evidence="1 3">HR1</strain>
    </source>
</reference>
<dbReference type="AlphaFoldDB" id="A0A2Z6RPN1"/>
<evidence type="ECO:0000313" key="1">
    <source>
        <dbReference type="EMBL" id="GBC04826.1"/>
    </source>
</evidence>
<gene>
    <name evidence="2" type="ORF">RCL2_001924800</name>
    <name evidence="1" type="ORF">RclHR1_00590012</name>
</gene>
<sequence length="161" mass="18650">MERTKDLLKVVLNITPGIVSDTEGNIPKNCSTFSMVDRIRQSLSFKYPVASYHLDWRIMLIIQYDLYIWSESSEKIINKKVGEMILMEYMWSFLEREWNNVINKSLLDSQSNFDEASNKVAKILGNTKGFLNDSVGDEPLALQYSLWYGILDLAQDLIKKI</sequence>
<dbReference type="EMBL" id="BEXD01003970">
    <property type="protein sequence ID" value="GBC04826.1"/>
    <property type="molecule type" value="Genomic_DNA"/>
</dbReference>
<evidence type="ECO:0000313" key="3">
    <source>
        <dbReference type="Proteomes" id="UP000247702"/>
    </source>
</evidence>
<proteinExistence type="predicted"/>
<dbReference type="OrthoDB" id="2323433at2759"/>
<accession>A0A2Z6RPN1</accession>
<organism evidence="1 3">
    <name type="scientific">Rhizophagus clarus</name>
    <dbReference type="NCBI Taxonomy" id="94130"/>
    <lineage>
        <taxon>Eukaryota</taxon>
        <taxon>Fungi</taxon>
        <taxon>Fungi incertae sedis</taxon>
        <taxon>Mucoromycota</taxon>
        <taxon>Glomeromycotina</taxon>
        <taxon>Glomeromycetes</taxon>
        <taxon>Glomerales</taxon>
        <taxon>Glomeraceae</taxon>
        <taxon>Rhizophagus</taxon>
    </lineage>
</organism>
<dbReference type="Proteomes" id="UP000247702">
    <property type="component" value="Unassembled WGS sequence"/>
</dbReference>
<name>A0A2Z6RPN1_9GLOM</name>
<protein>
    <submittedName>
        <fullName evidence="1">Uncharacterized protein</fullName>
    </submittedName>
</protein>
<evidence type="ECO:0000313" key="2">
    <source>
        <dbReference type="EMBL" id="GES92473.1"/>
    </source>
</evidence>
<dbReference type="Proteomes" id="UP000615446">
    <property type="component" value="Unassembled WGS sequence"/>
</dbReference>
<comment type="caution">
    <text evidence="1">The sequence shown here is derived from an EMBL/GenBank/DDBJ whole genome shotgun (WGS) entry which is preliminary data.</text>
</comment>
<reference evidence="2" key="2">
    <citation type="submission" date="2019-10" db="EMBL/GenBank/DDBJ databases">
        <title>Conservation and host-specific expression of non-tandemly repeated heterogenous ribosome RNA gene in arbuscular mycorrhizal fungi.</title>
        <authorList>
            <person name="Maeda T."/>
            <person name="Kobayashi Y."/>
            <person name="Nakagawa T."/>
            <person name="Ezawa T."/>
            <person name="Yamaguchi K."/>
            <person name="Bino T."/>
            <person name="Nishimoto Y."/>
            <person name="Shigenobu S."/>
            <person name="Kawaguchi M."/>
        </authorList>
    </citation>
    <scope>NUCLEOTIDE SEQUENCE</scope>
    <source>
        <strain evidence="2">HR1</strain>
    </source>
</reference>
<keyword evidence="3" id="KW-1185">Reference proteome</keyword>
<dbReference type="STRING" id="94130.A0A2Z6RPN1"/>